<keyword evidence="2" id="KW-1185">Reference proteome</keyword>
<evidence type="ECO:0000313" key="2">
    <source>
        <dbReference type="Proteomes" id="UP001174909"/>
    </source>
</evidence>
<proteinExistence type="predicted"/>
<comment type="caution">
    <text evidence="1">The sequence shown here is derived from an EMBL/GenBank/DDBJ whole genome shotgun (WGS) entry which is preliminary data.</text>
</comment>
<dbReference type="EMBL" id="CASHTH010000400">
    <property type="protein sequence ID" value="CAI8000384.1"/>
    <property type="molecule type" value="Genomic_DNA"/>
</dbReference>
<dbReference type="Proteomes" id="UP001174909">
    <property type="component" value="Unassembled WGS sequence"/>
</dbReference>
<sequence length="66" mass="7430">ARESREAVVWETSRPAASRGRGRKQAFWVFLASRGIPKVGPRRSHFVPYFLGACTEKGRPSTIARE</sequence>
<name>A0AA35R211_GEOBA</name>
<evidence type="ECO:0000313" key="1">
    <source>
        <dbReference type="EMBL" id="CAI8000384.1"/>
    </source>
</evidence>
<gene>
    <name evidence="1" type="ORF">GBAR_LOCUS2911</name>
</gene>
<protein>
    <submittedName>
        <fullName evidence="1">Uncharacterized protein</fullName>
    </submittedName>
</protein>
<reference evidence="1" key="1">
    <citation type="submission" date="2023-03" db="EMBL/GenBank/DDBJ databases">
        <authorList>
            <person name="Steffen K."/>
            <person name="Cardenas P."/>
        </authorList>
    </citation>
    <scope>NUCLEOTIDE SEQUENCE</scope>
</reference>
<dbReference type="AlphaFoldDB" id="A0AA35R211"/>
<accession>A0AA35R211</accession>
<feature type="non-terminal residue" evidence="1">
    <location>
        <position position="1"/>
    </location>
</feature>
<organism evidence="1 2">
    <name type="scientific">Geodia barretti</name>
    <name type="common">Barrett's horny sponge</name>
    <dbReference type="NCBI Taxonomy" id="519541"/>
    <lineage>
        <taxon>Eukaryota</taxon>
        <taxon>Metazoa</taxon>
        <taxon>Porifera</taxon>
        <taxon>Demospongiae</taxon>
        <taxon>Heteroscleromorpha</taxon>
        <taxon>Tetractinellida</taxon>
        <taxon>Astrophorina</taxon>
        <taxon>Geodiidae</taxon>
        <taxon>Geodia</taxon>
    </lineage>
</organism>